<feature type="region of interest" description="Disordered" evidence="1">
    <location>
        <begin position="106"/>
        <end position="153"/>
    </location>
</feature>
<proteinExistence type="predicted"/>
<keyword evidence="4" id="KW-1185">Reference proteome</keyword>
<dbReference type="RefSeq" id="WP_092610867.1">
    <property type="nucleotide sequence ID" value="NZ_FMYF01000006.1"/>
</dbReference>
<dbReference type="Proteomes" id="UP000199086">
    <property type="component" value="Unassembled WGS sequence"/>
</dbReference>
<dbReference type="CDD" id="cd12797">
    <property type="entry name" value="M23_peptidase"/>
    <property type="match status" value="1"/>
</dbReference>
<dbReference type="PANTHER" id="PTHR21666:SF270">
    <property type="entry name" value="MUREIN HYDROLASE ACTIVATOR ENVC"/>
    <property type="match status" value="1"/>
</dbReference>
<evidence type="ECO:0000313" key="3">
    <source>
        <dbReference type="EMBL" id="SDB89332.1"/>
    </source>
</evidence>
<keyword evidence="3" id="KW-0378">Hydrolase</keyword>
<feature type="region of interest" description="Disordered" evidence="1">
    <location>
        <begin position="1"/>
        <end position="61"/>
    </location>
</feature>
<dbReference type="Gene3D" id="2.70.70.10">
    <property type="entry name" value="Glucose Permease (Domain IIA)"/>
    <property type="match status" value="1"/>
</dbReference>
<dbReference type="InterPro" id="IPR016047">
    <property type="entry name" value="M23ase_b-sheet_dom"/>
</dbReference>
<reference evidence="3 4" key="1">
    <citation type="submission" date="2016-06" db="EMBL/GenBank/DDBJ databases">
        <authorList>
            <person name="Olsen C.W."/>
            <person name="Carey S."/>
            <person name="Hinshaw L."/>
            <person name="Karasin A.I."/>
        </authorList>
    </citation>
    <scope>NUCLEOTIDE SEQUENCE [LARGE SCALE GENOMIC DNA]</scope>
    <source>
        <strain evidence="3 4">LZ-22</strain>
    </source>
</reference>
<dbReference type="AlphaFoldDB" id="A0A1G6H505"/>
<feature type="region of interest" description="Disordered" evidence="1">
    <location>
        <begin position="166"/>
        <end position="221"/>
    </location>
</feature>
<accession>A0A1G6H505</accession>
<dbReference type="STRING" id="1577474.GA0111570_106222"/>
<dbReference type="PANTHER" id="PTHR21666">
    <property type="entry name" value="PEPTIDASE-RELATED"/>
    <property type="match status" value="1"/>
</dbReference>
<protein>
    <submittedName>
        <fullName evidence="3">Murein DD-endopeptidase MepM and murein hydrolase activator NlpD, contain LysM domain</fullName>
    </submittedName>
</protein>
<evidence type="ECO:0000313" key="4">
    <source>
        <dbReference type="Proteomes" id="UP000199086"/>
    </source>
</evidence>
<feature type="compositionally biased region" description="Low complexity" evidence="1">
    <location>
        <begin position="106"/>
        <end position="138"/>
    </location>
</feature>
<feature type="compositionally biased region" description="Polar residues" evidence="1">
    <location>
        <begin position="197"/>
        <end position="208"/>
    </location>
</feature>
<feature type="domain" description="M23ase beta-sheet core" evidence="2">
    <location>
        <begin position="289"/>
        <end position="379"/>
    </location>
</feature>
<dbReference type="OrthoDB" id="1099523at2"/>
<dbReference type="EMBL" id="FMYF01000006">
    <property type="protein sequence ID" value="SDB89332.1"/>
    <property type="molecule type" value="Genomic_DNA"/>
</dbReference>
<feature type="compositionally biased region" description="Low complexity" evidence="1">
    <location>
        <begin position="175"/>
        <end position="191"/>
    </location>
</feature>
<gene>
    <name evidence="3" type="ORF">GA0111570_106222</name>
</gene>
<feature type="compositionally biased region" description="Basic and acidic residues" evidence="1">
    <location>
        <begin position="209"/>
        <end position="221"/>
    </location>
</feature>
<dbReference type="Pfam" id="PF01551">
    <property type="entry name" value="Peptidase_M23"/>
    <property type="match status" value="1"/>
</dbReference>
<evidence type="ECO:0000259" key="2">
    <source>
        <dbReference type="Pfam" id="PF01551"/>
    </source>
</evidence>
<dbReference type="GO" id="GO:0004222">
    <property type="term" value="F:metalloendopeptidase activity"/>
    <property type="evidence" value="ECO:0007669"/>
    <property type="project" value="TreeGrafter"/>
</dbReference>
<dbReference type="InterPro" id="IPR050570">
    <property type="entry name" value="Cell_wall_metabolism_enzyme"/>
</dbReference>
<name>A0A1G6H505_9ACTN</name>
<dbReference type="InterPro" id="IPR011055">
    <property type="entry name" value="Dup_hybrid_motif"/>
</dbReference>
<evidence type="ECO:0000256" key="1">
    <source>
        <dbReference type="SAM" id="MobiDB-lite"/>
    </source>
</evidence>
<sequence length="400" mass="40669">MSRITVKASNPRRAVADAPRSDTFGSARDSLVSLRDRLQQPESLSPRYAEMATDESTDDNRHTLNSSLAALTVSALGLAVAGAVTMTSNAQAANPEALLELQQKSTASATIAEPAPATPASPADANGTPNTTTGSTPAQAGSLDGRSTDETSRTAARTELDAAMGAQLATERSKQLSAASDSAAQASREQALASRADQLTSSTSSISAENDRLAKAKKDQADQAAAQAAQKAAAEKAAKAAPTGTLNVAAAKTSVQSVVASSGGATAPMKRGSYTIGARFGAVGSWSRYHTGQDLPAPVGTPIYAAADGVIAPPNGGGWAGNHVVINHGDGATLYAHMSSTAVSVGQHVKAGQLIGYVGMTGRTFGPHLHWEYYPNASTVGNPYTTADPVSWLAARGASI</sequence>
<dbReference type="SUPFAM" id="SSF51261">
    <property type="entry name" value="Duplicated hybrid motif"/>
    <property type="match status" value="1"/>
</dbReference>
<organism evidence="3 4">
    <name type="scientific">Raineyella antarctica</name>
    <dbReference type="NCBI Taxonomy" id="1577474"/>
    <lineage>
        <taxon>Bacteria</taxon>
        <taxon>Bacillati</taxon>
        <taxon>Actinomycetota</taxon>
        <taxon>Actinomycetes</taxon>
        <taxon>Propionibacteriales</taxon>
        <taxon>Propionibacteriaceae</taxon>
        <taxon>Raineyella</taxon>
    </lineage>
</organism>